<dbReference type="Pfam" id="PF01261">
    <property type="entry name" value="AP_endonuc_2"/>
    <property type="match status" value="1"/>
</dbReference>
<dbReference type="InterPro" id="IPR036237">
    <property type="entry name" value="Xyl_isomerase-like_sf"/>
</dbReference>
<sequence length="371" mass="41618">MKINRENLEKLETTYKDYLEGEKIDRFFAEFDLRFAAGHWCAGDFLDRFATTGYNPELDSGIIAQIKRVARAGIEGIEFHEAVFIDENFKKDPGKISAAKDALSQYKLIPTNMNTNLFTHPKWKLGGITNSNETIRKDALSVALQGVEIAQEIGCSSVALWPGSDGWDYNFEVNYGEILQRFIEGCISINKKAKKFGLKFGVEAKLHEPREGNIIIPTTHCAALVAKMVNEECGGNNMGVAIDYGHEQMYAVEPAFTLYAMQKFGVPVVNFHINNSKTHSNDEDRIAGTGDNWKLADFCYAAIDTGYSGWFGEDQFTYRLEPVKAMSLSRELFANVMKKALSIYAYRDKLQKAQSTGNAASTIEIVKRYLV</sequence>
<dbReference type="GO" id="GO:0009045">
    <property type="term" value="F:xylose isomerase activity"/>
    <property type="evidence" value="ECO:0007669"/>
    <property type="project" value="InterPro"/>
</dbReference>
<keyword evidence="4" id="KW-0464">Manganese</keyword>
<dbReference type="PRINTS" id="PR00688">
    <property type="entry name" value="XYLOSISMRASE"/>
</dbReference>
<evidence type="ECO:0000256" key="2">
    <source>
        <dbReference type="ARBA" id="ARBA00022490"/>
    </source>
</evidence>
<dbReference type="Proteomes" id="UP000228886">
    <property type="component" value="Unassembled WGS sequence"/>
</dbReference>
<dbReference type="AlphaFoldDB" id="A0A2M7E9Q9"/>
<keyword evidence="2" id="KW-0963">Cytoplasm</keyword>
<organism evidence="8 9">
    <name type="scientific">bacterium (Candidatus Ratteibacteria) CG01_land_8_20_14_3_00_40_19</name>
    <dbReference type="NCBI Taxonomy" id="2014290"/>
    <lineage>
        <taxon>Bacteria</taxon>
        <taxon>Candidatus Ratteibacteria</taxon>
    </lineage>
</organism>
<keyword evidence="5 8" id="KW-0413">Isomerase</keyword>
<comment type="caution">
    <text evidence="8">The sequence shown here is derived from an EMBL/GenBank/DDBJ whole genome shotgun (WGS) entry which is preliminary data.</text>
</comment>
<feature type="domain" description="Xylose isomerase-like TIM barrel" evidence="7">
    <location>
        <begin position="67"/>
        <end position="325"/>
    </location>
</feature>
<accession>A0A2M7E9Q9</accession>
<dbReference type="GO" id="GO:0019324">
    <property type="term" value="P:L-lyxose metabolic process"/>
    <property type="evidence" value="ECO:0007669"/>
    <property type="project" value="TreeGrafter"/>
</dbReference>
<dbReference type="PANTHER" id="PTHR30268:SF0">
    <property type="entry name" value="L-RHAMNOSE ISOMERASE"/>
    <property type="match status" value="1"/>
</dbReference>
<comment type="subcellular location">
    <subcellularLocation>
        <location evidence="1">Cytoplasm</location>
    </subcellularLocation>
</comment>
<keyword evidence="6" id="KW-0119">Carbohydrate metabolism</keyword>
<gene>
    <name evidence="8" type="ORF">COS11_01970</name>
</gene>
<evidence type="ECO:0000313" key="9">
    <source>
        <dbReference type="Proteomes" id="UP000228886"/>
    </source>
</evidence>
<evidence type="ECO:0000256" key="3">
    <source>
        <dbReference type="ARBA" id="ARBA00022723"/>
    </source>
</evidence>
<dbReference type="InterPro" id="IPR013022">
    <property type="entry name" value="Xyl_isomerase-like_TIM-brl"/>
</dbReference>
<dbReference type="GO" id="GO:0019301">
    <property type="term" value="P:rhamnose catabolic process"/>
    <property type="evidence" value="ECO:0007669"/>
    <property type="project" value="TreeGrafter"/>
</dbReference>
<reference evidence="9" key="1">
    <citation type="submission" date="2017-09" db="EMBL/GenBank/DDBJ databases">
        <title>Depth-based differentiation of microbial function through sediment-hosted aquifers and enrichment of novel symbionts in the deep terrestrial subsurface.</title>
        <authorList>
            <person name="Probst A.J."/>
            <person name="Ladd B."/>
            <person name="Jarett J.K."/>
            <person name="Geller-Mcgrath D.E."/>
            <person name="Sieber C.M.K."/>
            <person name="Emerson J.B."/>
            <person name="Anantharaman K."/>
            <person name="Thomas B.C."/>
            <person name="Malmstrom R."/>
            <person name="Stieglmeier M."/>
            <person name="Klingl A."/>
            <person name="Woyke T."/>
            <person name="Ryan C.M."/>
            <person name="Banfield J.F."/>
        </authorList>
    </citation>
    <scope>NUCLEOTIDE SEQUENCE [LARGE SCALE GENOMIC DNA]</scope>
</reference>
<dbReference type="PANTHER" id="PTHR30268">
    <property type="entry name" value="L-RHAMNOSE ISOMERASE"/>
    <property type="match status" value="1"/>
</dbReference>
<dbReference type="Gene3D" id="3.20.20.150">
    <property type="entry name" value="Divalent-metal-dependent TIM barrel enzymes"/>
    <property type="match status" value="1"/>
</dbReference>
<evidence type="ECO:0000256" key="6">
    <source>
        <dbReference type="ARBA" id="ARBA00023277"/>
    </source>
</evidence>
<evidence type="ECO:0000313" key="8">
    <source>
        <dbReference type="EMBL" id="PIV64480.1"/>
    </source>
</evidence>
<dbReference type="GO" id="GO:0046872">
    <property type="term" value="F:metal ion binding"/>
    <property type="evidence" value="ECO:0007669"/>
    <property type="project" value="UniProtKB-KW"/>
</dbReference>
<dbReference type="GO" id="GO:0008740">
    <property type="term" value="F:L-rhamnose isomerase activity"/>
    <property type="evidence" value="ECO:0007669"/>
    <property type="project" value="TreeGrafter"/>
</dbReference>
<evidence type="ECO:0000256" key="5">
    <source>
        <dbReference type="ARBA" id="ARBA00023235"/>
    </source>
</evidence>
<name>A0A2M7E9Q9_9BACT</name>
<protein>
    <submittedName>
        <fullName evidence="8">Sugar isomerase</fullName>
    </submittedName>
</protein>
<dbReference type="EMBL" id="PETL01000101">
    <property type="protein sequence ID" value="PIV64480.1"/>
    <property type="molecule type" value="Genomic_DNA"/>
</dbReference>
<dbReference type="InterPro" id="IPR050337">
    <property type="entry name" value="L-rhamnose_isomerase"/>
</dbReference>
<dbReference type="InterPro" id="IPR001998">
    <property type="entry name" value="Xylose_isomerase"/>
</dbReference>
<evidence type="ECO:0000256" key="1">
    <source>
        <dbReference type="ARBA" id="ARBA00004496"/>
    </source>
</evidence>
<keyword evidence="3" id="KW-0479">Metal-binding</keyword>
<evidence type="ECO:0000259" key="7">
    <source>
        <dbReference type="Pfam" id="PF01261"/>
    </source>
</evidence>
<proteinExistence type="predicted"/>
<evidence type="ECO:0000256" key="4">
    <source>
        <dbReference type="ARBA" id="ARBA00023211"/>
    </source>
</evidence>
<dbReference type="SUPFAM" id="SSF51658">
    <property type="entry name" value="Xylose isomerase-like"/>
    <property type="match status" value="1"/>
</dbReference>